<keyword evidence="2" id="KW-1185">Reference proteome</keyword>
<proteinExistence type="predicted"/>
<gene>
    <name evidence="1" type="ORF">LARSCL_LOCUS3978</name>
</gene>
<sequence length="120" mass="14701">MLDFQWVDYVKKTLEMEQKVRWLELFKVFKIDFVEDIKVLKEHMKRFSKRQNGETVFDLNGVLDGFLHFVWLKRQSLDFHTSSVEEETPQEIHKEFWNTVDEIIPKTLLWDSVFELLEKY</sequence>
<dbReference type="Proteomes" id="UP001497382">
    <property type="component" value="Unassembled WGS sequence"/>
</dbReference>
<name>A0AAV1ZAC9_9ARAC</name>
<evidence type="ECO:0000313" key="2">
    <source>
        <dbReference type="Proteomes" id="UP001497382"/>
    </source>
</evidence>
<accession>A0AAV1ZAC9</accession>
<comment type="caution">
    <text evidence="1">The sequence shown here is derived from an EMBL/GenBank/DDBJ whole genome shotgun (WGS) entry which is preliminary data.</text>
</comment>
<reference evidence="1 2" key="1">
    <citation type="submission" date="2024-04" db="EMBL/GenBank/DDBJ databases">
        <authorList>
            <person name="Rising A."/>
            <person name="Reimegard J."/>
            <person name="Sonavane S."/>
            <person name="Akerstrom W."/>
            <person name="Nylinder S."/>
            <person name="Hedman E."/>
            <person name="Kallberg Y."/>
        </authorList>
    </citation>
    <scope>NUCLEOTIDE SEQUENCE [LARGE SCALE GENOMIC DNA]</scope>
</reference>
<organism evidence="1 2">
    <name type="scientific">Larinioides sclopetarius</name>
    <dbReference type="NCBI Taxonomy" id="280406"/>
    <lineage>
        <taxon>Eukaryota</taxon>
        <taxon>Metazoa</taxon>
        <taxon>Ecdysozoa</taxon>
        <taxon>Arthropoda</taxon>
        <taxon>Chelicerata</taxon>
        <taxon>Arachnida</taxon>
        <taxon>Araneae</taxon>
        <taxon>Araneomorphae</taxon>
        <taxon>Entelegynae</taxon>
        <taxon>Araneoidea</taxon>
        <taxon>Araneidae</taxon>
        <taxon>Larinioides</taxon>
    </lineage>
</organism>
<feature type="non-terminal residue" evidence="1">
    <location>
        <position position="120"/>
    </location>
</feature>
<dbReference type="AlphaFoldDB" id="A0AAV1ZAC9"/>
<evidence type="ECO:0000313" key="1">
    <source>
        <dbReference type="EMBL" id="CAL1268071.1"/>
    </source>
</evidence>
<dbReference type="EMBL" id="CAXIEN010000031">
    <property type="protein sequence ID" value="CAL1268071.1"/>
    <property type="molecule type" value="Genomic_DNA"/>
</dbReference>
<protein>
    <submittedName>
        <fullName evidence="1">Uncharacterized protein</fullName>
    </submittedName>
</protein>